<dbReference type="PANTHER" id="PTHR40465">
    <property type="entry name" value="CHROMOSOME 1, WHOLE GENOME SHOTGUN SEQUENCE"/>
    <property type="match status" value="1"/>
</dbReference>
<dbReference type="Pfam" id="PF20152">
    <property type="entry name" value="DUF6534"/>
    <property type="match status" value="1"/>
</dbReference>
<reference evidence="3 4" key="1">
    <citation type="submission" date="2015-04" db="EMBL/GenBank/DDBJ databases">
        <title>Complete genome sequence of Schizopora paradoxa KUC8140, a cosmopolitan wood degrader in East Asia.</title>
        <authorList>
            <consortium name="DOE Joint Genome Institute"/>
            <person name="Min B."/>
            <person name="Park H."/>
            <person name="Jang Y."/>
            <person name="Kim J.-J."/>
            <person name="Kim K.H."/>
            <person name="Pangilinan J."/>
            <person name="Lipzen A."/>
            <person name="Riley R."/>
            <person name="Grigoriev I.V."/>
            <person name="Spatafora J.W."/>
            <person name="Choi I.-G."/>
        </authorList>
    </citation>
    <scope>NUCLEOTIDE SEQUENCE [LARGE SCALE GENOMIC DNA]</scope>
    <source>
        <strain evidence="3 4">KUC8140</strain>
    </source>
</reference>
<feature type="transmembrane region" description="Helical" evidence="1">
    <location>
        <begin position="50"/>
        <end position="70"/>
    </location>
</feature>
<name>A0A0H2RP61_9AGAM</name>
<dbReference type="EMBL" id="KQ085954">
    <property type="protein sequence ID" value="KLO13765.1"/>
    <property type="molecule type" value="Genomic_DNA"/>
</dbReference>
<feature type="transmembrane region" description="Helical" evidence="1">
    <location>
        <begin position="90"/>
        <end position="109"/>
    </location>
</feature>
<evidence type="ECO:0000313" key="4">
    <source>
        <dbReference type="Proteomes" id="UP000053477"/>
    </source>
</evidence>
<protein>
    <recommendedName>
        <fullName evidence="2">DUF6534 domain-containing protein</fullName>
    </recommendedName>
</protein>
<sequence>MAPGLAIDLSSTYGVAYWGSVVSAVLYGCVVVQGYIYFSGYPKDSWSLKSFVGGMIVLDGVITILTAESFNDVLIKKFGNASGLLVMTDSILAEYILTWFVVTISQIFYASRVYIVNKRVWYIPATIVFLALASQAVILVLFVRLFQEHRLVTNLSKHEFVIMSCLTGSMSSAADVIATTAMCYFLSSYRSGFRRTRQFIKTLLFYTVNRGVMVAVCQITILITFAIKPTDLWWLPPHFCLSKFHVFTLVALLNTRSRMRPQLNDSALNTFSTDRSANMHHTHSRDKLSALRFAVGPYSKCDETVKSPDPAIFSYDHGHSRSSDRSRASIVHIERGETDSDDQVKVVV</sequence>
<gene>
    <name evidence="3" type="ORF">SCHPADRAFT_345249</name>
</gene>
<feature type="domain" description="DUF6534" evidence="2">
    <location>
        <begin position="171"/>
        <end position="257"/>
    </location>
</feature>
<keyword evidence="1" id="KW-1133">Transmembrane helix</keyword>
<feature type="transmembrane region" description="Helical" evidence="1">
    <location>
        <begin position="233"/>
        <end position="253"/>
    </location>
</feature>
<keyword evidence="1" id="KW-0472">Membrane</keyword>
<proteinExistence type="predicted"/>
<evidence type="ECO:0000259" key="2">
    <source>
        <dbReference type="Pfam" id="PF20152"/>
    </source>
</evidence>
<dbReference type="OrthoDB" id="3214861at2759"/>
<keyword evidence="4" id="KW-1185">Reference proteome</keyword>
<feature type="transmembrane region" description="Helical" evidence="1">
    <location>
        <begin position="161"/>
        <end position="186"/>
    </location>
</feature>
<dbReference type="PANTHER" id="PTHR40465:SF1">
    <property type="entry name" value="DUF6534 DOMAIN-CONTAINING PROTEIN"/>
    <property type="match status" value="1"/>
</dbReference>
<dbReference type="AlphaFoldDB" id="A0A0H2RP61"/>
<evidence type="ECO:0000256" key="1">
    <source>
        <dbReference type="SAM" id="Phobius"/>
    </source>
</evidence>
<evidence type="ECO:0000313" key="3">
    <source>
        <dbReference type="EMBL" id="KLO13765.1"/>
    </source>
</evidence>
<feature type="transmembrane region" description="Helical" evidence="1">
    <location>
        <begin position="121"/>
        <end position="146"/>
    </location>
</feature>
<feature type="transmembrane region" description="Helical" evidence="1">
    <location>
        <begin position="15"/>
        <end position="38"/>
    </location>
</feature>
<dbReference type="STRING" id="27342.A0A0H2RP61"/>
<dbReference type="InterPro" id="IPR045339">
    <property type="entry name" value="DUF6534"/>
</dbReference>
<dbReference type="Proteomes" id="UP000053477">
    <property type="component" value="Unassembled WGS sequence"/>
</dbReference>
<feature type="transmembrane region" description="Helical" evidence="1">
    <location>
        <begin position="207"/>
        <end position="227"/>
    </location>
</feature>
<keyword evidence="1" id="KW-0812">Transmembrane</keyword>
<accession>A0A0H2RP61</accession>
<dbReference type="InParanoid" id="A0A0H2RP61"/>
<organism evidence="3 4">
    <name type="scientific">Schizopora paradoxa</name>
    <dbReference type="NCBI Taxonomy" id="27342"/>
    <lineage>
        <taxon>Eukaryota</taxon>
        <taxon>Fungi</taxon>
        <taxon>Dikarya</taxon>
        <taxon>Basidiomycota</taxon>
        <taxon>Agaricomycotina</taxon>
        <taxon>Agaricomycetes</taxon>
        <taxon>Hymenochaetales</taxon>
        <taxon>Schizoporaceae</taxon>
        <taxon>Schizopora</taxon>
    </lineage>
</organism>